<proteinExistence type="inferred from homology"/>
<organism evidence="9 10">
    <name type="scientific">Saccharothrix tamanrassetensis</name>
    <dbReference type="NCBI Taxonomy" id="1051531"/>
    <lineage>
        <taxon>Bacteria</taxon>
        <taxon>Bacillati</taxon>
        <taxon>Actinomycetota</taxon>
        <taxon>Actinomycetes</taxon>
        <taxon>Pseudonocardiales</taxon>
        <taxon>Pseudonocardiaceae</taxon>
        <taxon>Saccharothrix</taxon>
    </lineage>
</organism>
<evidence type="ECO:0000313" key="9">
    <source>
        <dbReference type="EMBL" id="MBB5956243.1"/>
    </source>
</evidence>
<comment type="catalytic activity">
    <reaction evidence="5 6">
        <text>Exonucleolytic cleavage in either 5'- to 3'- or 3'- to 5'-direction to yield nucleoside 5'-phosphates.</text>
        <dbReference type="EC" id="3.1.11.6"/>
    </reaction>
</comment>
<keyword evidence="3 5" id="KW-0378">Hydrolase</keyword>
<dbReference type="InterPro" id="IPR003753">
    <property type="entry name" value="Exonuc_VII_L"/>
</dbReference>
<comment type="function">
    <text evidence="5">Bidirectionally degrades single-stranded DNA into large acid-insoluble oligonucleotides, which are then degraded further into small acid-soluble oligonucleotides.</text>
</comment>
<dbReference type="GO" id="GO:0008855">
    <property type="term" value="F:exodeoxyribonuclease VII activity"/>
    <property type="evidence" value="ECO:0007669"/>
    <property type="project" value="UniProtKB-UniRule"/>
</dbReference>
<dbReference type="EC" id="3.1.11.6" evidence="5"/>
<dbReference type="InterPro" id="IPR025824">
    <property type="entry name" value="OB-fold_nuc-bd_dom"/>
</dbReference>
<accession>A0A841CGX1</accession>
<dbReference type="InterPro" id="IPR020579">
    <property type="entry name" value="Exonuc_VII_lsu_C"/>
</dbReference>
<evidence type="ECO:0000256" key="4">
    <source>
        <dbReference type="ARBA" id="ARBA00022839"/>
    </source>
</evidence>
<dbReference type="GO" id="GO:0005737">
    <property type="term" value="C:cytoplasm"/>
    <property type="evidence" value="ECO:0007669"/>
    <property type="project" value="UniProtKB-SubCell"/>
</dbReference>
<comment type="caution">
    <text evidence="9">The sequence shown here is derived from an EMBL/GenBank/DDBJ whole genome shotgun (WGS) entry which is preliminary data.</text>
</comment>
<evidence type="ECO:0000259" key="8">
    <source>
        <dbReference type="Pfam" id="PF13742"/>
    </source>
</evidence>
<evidence type="ECO:0000256" key="1">
    <source>
        <dbReference type="ARBA" id="ARBA00022490"/>
    </source>
</evidence>
<dbReference type="PANTHER" id="PTHR30008">
    <property type="entry name" value="EXODEOXYRIBONUCLEASE 7 LARGE SUBUNIT"/>
    <property type="match status" value="1"/>
</dbReference>
<comment type="subunit">
    <text evidence="5">Heterooligomer composed of large and small subunits.</text>
</comment>
<evidence type="ECO:0000256" key="5">
    <source>
        <dbReference type="HAMAP-Rule" id="MF_00378"/>
    </source>
</evidence>
<dbReference type="Pfam" id="PF13742">
    <property type="entry name" value="tRNA_anti_2"/>
    <property type="match status" value="1"/>
</dbReference>
<dbReference type="PANTHER" id="PTHR30008:SF0">
    <property type="entry name" value="EXODEOXYRIBONUCLEASE 7 LARGE SUBUNIT"/>
    <property type="match status" value="1"/>
</dbReference>
<protein>
    <recommendedName>
        <fullName evidence="5">Exodeoxyribonuclease 7 large subunit</fullName>
        <ecNumber evidence="5">3.1.11.6</ecNumber>
    </recommendedName>
    <alternativeName>
        <fullName evidence="5">Exodeoxyribonuclease VII large subunit</fullName>
        <shortName evidence="5">Exonuclease VII large subunit</shortName>
    </alternativeName>
</protein>
<keyword evidence="1 5" id="KW-0963">Cytoplasm</keyword>
<evidence type="ECO:0000313" key="10">
    <source>
        <dbReference type="Proteomes" id="UP000547510"/>
    </source>
</evidence>
<evidence type="ECO:0000256" key="3">
    <source>
        <dbReference type="ARBA" id="ARBA00022801"/>
    </source>
</evidence>
<dbReference type="Proteomes" id="UP000547510">
    <property type="component" value="Unassembled WGS sequence"/>
</dbReference>
<evidence type="ECO:0000256" key="6">
    <source>
        <dbReference type="RuleBase" id="RU004355"/>
    </source>
</evidence>
<evidence type="ECO:0000259" key="7">
    <source>
        <dbReference type="Pfam" id="PF02601"/>
    </source>
</evidence>
<dbReference type="RefSeq" id="WP_184691055.1">
    <property type="nucleotide sequence ID" value="NZ_JACHJN010000004.1"/>
</dbReference>
<reference evidence="9 10" key="1">
    <citation type="submission" date="2020-08" db="EMBL/GenBank/DDBJ databases">
        <title>Genomic Encyclopedia of Type Strains, Phase III (KMG-III): the genomes of soil and plant-associated and newly described type strains.</title>
        <authorList>
            <person name="Whitman W."/>
        </authorList>
    </citation>
    <scope>NUCLEOTIDE SEQUENCE [LARGE SCALE GENOMIC DNA]</scope>
    <source>
        <strain evidence="9 10">CECT 8640</strain>
    </source>
</reference>
<dbReference type="GO" id="GO:0006308">
    <property type="term" value="P:DNA catabolic process"/>
    <property type="evidence" value="ECO:0007669"/>
    <property type="project" value="UniProtKB-UniRule"/>
</dbReference>
<keyword evidence="10" id="KW-1185">Reference proteome</keyword>
<name>A0A841CGX1_9PSEU</name>
<comment type="subcellular location">
    <subcellularLocation>
        <location evidence="5 6">Cytoplasm</location>
    </subcellularLocation>
</comment>
<feature type="domain" description="Exonuclease VII large subunit C-terminal" evidence="7">
    <location>
        <begin position="128"/>
        <end position="347"/>
    </location>
</feature>
<feature type="domain" description="OB-fold nucleic acid binding" evidence="8">
    <location>
        <begin position="13"/>
        <end position="105"/>
    </location>
</feature>
<dbReference type="CDD" id="cd04489">
    <property type="entry name" value="ExoVII_LU_OBF"/>
    <property type="match status" value="1"/>
</dbReference>
<gene>
    <name evidence="5" type="primary">xseA</name>
    <name evidence="9" type="ORF">FHS29_002829</name>
</gene>
<dbReference type="AlphaFoldDB" id="A0A841CGX1"/>
<dbReference type="GO" id="GO:0003676">
    <property type="term" value="F:nucleic acid binding"/>
    <property type="evidence" value="ECO:0007669"/>
    <property type="project" value="InterPro"/>
</dbReference>
<dbReference type="EMBL" id="JACHJN010000004">
    <property type="protein sequence ID" value="MBB5956243.1"/>
    <property type="molecule type" value="Genomic_DNA"/>
</dbReference>
<dbReference type="NCBIfam" id="TIGR00237">
    <property type="entry name" value="xseA"/>
    <property type="match status" value="1"/>
</dbReference>
<evidence type="ECO:0000256" key="2">
    <source>
        <dbReference type="ARBA" id="ARBA00022722"/>
    </source>
</evidence>
<keyword evidence="4 5" id="KW-0269">Exonuclease</keyword>
<dbReference type="HAMAP" id="MF_00378">
    <property type="entry name" value="Exonuc_7_L"/>
    <property type="match status" value="1"/>
</dbReference>
<dbReference type="Pfam" id="PF02601">
    <property type="entry name" value="Exonuc_VII_L"/>
    <property type="match status" value="1"/>
</dbReference>
<dbReference type="GO" id="GO:0009318">
    <property type="term" value="C:exodeoxyribonuclease VII complex"/>
    <property type="evidence" value="ECO:0007669"/>
    <property type="project" value="UniProtKB-UniRule"/>
</dbReference>
<keyword evidence="2 5" id="KW-0540">Nuclease</keyword>
<sequence length="420" mass="45715">MTDEKSSPDNPWPVRTVARKIFEWINRLGDVWVEGQVTQLSARPGTATAFLTLRDPSVDMSMTLTAPVNMVRELQLTEGSRVVVHGKPNYFPNRGTLSLRVDEIRAVGIGELLARIERLKKLLAAEGLFDPRRKRRPPFLPNKIGLITGRASAAERDVLTNAHARWPGARFRVVNVAVQGTLAVPQILTALSTLDRDPEVDVIVLARGGGSVEDLLPFSDEALCRAVSQARTPVLSAIGHEPDSPLVDHVADLRCSTPTDAGKRVVPDVAEEADRIRQMRDRSRRALHGWVDRERKLLAALRTRPALSDPHGPLDRRAQDVDQWRERSRRAIRNRLDSETSGLLGTTARLTTLGPAATLARGYAVVQLVTPDGVNGVVRSISDAPAGTFLRVRVADGALHAVVQGSPDVEEGGGGARSGT</sequence>
<comment type="similarity">
    <text evidence="5 6">Belongs to the XseA family.</text>
</comment>